<evidence type="ECO:0000256" key="1">
    <source>
        <dbReference type="SAM" id="SignalP"/>
    </source>
</evidence>
<keyword evidence="3" id="KW-1185">Reference proteome</keyword>
<sequence length="388" mass="41397">MYRGGNTLRYAAGGLVAALALSACGGTPDKAPAQLSSATGDQVLKGVCPDTVVLQTDWTPQAEHGASYQLLGPDPVIDTDRKRVTGRLVTGGADTGVKLEVRAGGPVIGFQTVTSLLYQDPTITLGQISTDEAAMLAGTQPTIGVVAPLDIGPHMIMWDPQKHPAISTIADIGRTDAKVLYYSSATMMDFLTGSGTLKRSQVDGSYDGSPAAFVASGGAVAQQGFATMEPFLYEKQLAQWRKPVKFQLLHDAGFPLYPEALSVRSNRKAELAPCLKKLVPMVQKAQVDYLRSPEAVNKLIVDVARKYRAGVAYTAEQAAFSTEQLLKLKIAGNGHNATIGDFQAERVQRMIDVVSPIAVAQRKPMPQKLTVEDIATNEFIDPAIGMKP</sequence>
<dbReference type="EMBL" id="BAABAL010000004">
    <property type="protein sequence ID" value="GAA3991079.1"/>
    <property type="molecule type" value="Genomic_DNA"/>
</dbReference>
<proteinExistence type="predicted"/>
<dbReference type="RefSeq" id="WP_344871060.1">
    <property type="nucleotide sequence ID" value="NZ_BAABAL010000004.1"/>
</dbReference>
<reference evidence="3" key="1">
    <citation type="journal article" date="2019" name="Int. J. Syst. Evol. Microbiol.">
        <title>The Global Catalogue of Microorganisms (GCM) 10K type strain sequencing project: providing services to taxonomists for standard genome sequencing and annotation.</title>
        <authorList>
            <consortium name="The Broad Institute Genomics Platform"/>
            <consortium name="The Broad Institute Genome Sequencing Center for Infectious Disease"/>
            <person name="Wu L."/>
            <person name="Ma J."/>
        </authorList>
    </citation>
    <scope>NUCLEOTIDE SEQUENCE [LARGE SCALE GENOMIC DNA]</scope>
    <source>
        <strain evidence="3">JCM 17342</strain>
    </source>
</reference>
<dbReference type="PROSITE" id="PS51257">
    <property type="entry name" value="PROKAR_LIPOPROTEIN"/>
    <property type="match status" value="1"/>
</dbReference>
<dbReference type="Gene3D" id="3.40.190.10">
    <property type="entry name" value="Periplasmic binding protein-like II"/>
    <property type="match status" value="1"/>
</dbReference>
<feature type="signal peptide" evidence="1">
    <location>
        <begin position="1"/>
        <end position="25"/>
    </location>
</feature>
<name>A0ABP7R140_9PSEU</name>
<evidence type="ECO:0000313" key="3">
    <source>
        <dbReference type="Proteomes" id="UP001501747"/>
    </source>
</evidence>
<accession>A0ABP7R140</accession>
<protein>
    <submittedName>
        <fullName evidence="2">Nitrate ABC transporter substrate-binding protein</fullName>
    </submittedName>
</protein>
<dbReference type="Proteomes" id="UP001501747">
    <property type="component" value="Unassembled WGS sequence"/>
</dbReference>
<organism evidence="2 3">
    <name type="scientific">Allokutzneria multivorans</name>
    <dbReference type="NCBI Taxonomy" id="1142134"/>
    <lineage>
        <taxon>Bacteria</taxon>
        <taxon>Bacillati</taxon>
        <taxon>Actinomycetota</taxon>
        <taxon>Actinomycetes</taxon>
        <taxon>Pseudonocardiales</taxon>
        <taxon>Pseudonocardiaceae</taxon>
        <taxon>Allokutzneria</taxon>
    </lineage>
</organism>
<gene>
    <name evidence="2" type="ORF">GCM10022247_07370</name>
</gene>
<feature type="chain" id="PRO_5045632415" evidence="1">
    <location>
        <begin position="26"/>
        <end position="388"/>
    </location>
</feature>
<comment type="caution">
    <text evidence="2">The sequence shown here is derived from an EMBL/GenBank/DDBJ whole genome shotgun (WGS) entry which is preliminary data.</text>
</comment>
<keyword evidence="1" id="KW-0732">Signal</keyword>
<evidence type="ECO:0000313" key="2">
    <source>
        <dbReference type="EMBL" id="GAA3991079.1"/>
    </source>
</evidence>